<evidence type="ECO:0000256" key="1">
    <source>
        <dbReference type="SAM" id="MobiDB-lite"/>
    </source>
</evidence>
<dbReference type="AlphaFoldDB" id="A0AAV7MIS6"/>
<feature type="compositionally biased region" description="Basic and acidic residues" evidence="1">
    <location>
        <begin position="68"/>
        <end position="83"/>
    </location>
</feature>
<gene>
    <name evidence="2" type="ORF">NDU88_000679</name>
</gene>
<accession>A0AAV7MIS6</accession>
<sequence>MCESPNKVFRTLPLYAIKRDGESGNRSPAVPGSSGCYYGCFGNRFKPRPLSRGSGLASCQQARAVSGKGERQPAEERVAAPWL</sequence>
<evidence type="ECO:0000313" key="2">
    <source>
        <dbReference type="EMBL" id="KAJ1103252.1"/>
    </source>
</evidence>
<comment type="caution">
    <text evidence="2">The sequence shown here is derived from an EMBL/GenBank/DDBJ whole genome shotgun (WGS) entry which is preliminary data.</text>
</comment>
<dbReference type="Proteomes" id="UP001066276">
    <property type="component" value="Chromosome 9"/>
</dbReference>
<dbReference type="EMBL" id="JANPWB010000013">
    <property type="protein sequence ID" value="KAJ1103252.1"/>
    <property type="molecule type" value="Genomic_DNA"/>
</dbReference>
<proteinExistence type="predicted"/>
<name>A0AAV7MIS6_PLEWA</name>
<feature type="region of interest" description="Disordered" evidence="1">
    <location>
        <begin position="63"/>
        <end position="83"/>
    </location>
</feature>
<evidence type="ECO:0000313" key="3">
    <source>
        <dbReference type="Proteomes" id="UP001066276"/>
    </source>
</evidence>
<protein>
    <submittedName>
        <fullName evidence="2">Uncharacterized protein</fullName>
    </submittedName>
</protein>
<reference evidence="2" key="1">
    <citation type="journal article" date="2022" name="bioRxiv">
        <title>Sequencing and chromosome-scale assembly of the giantPleurodeles waltlgenome.</title>
        <authorList>
            <person name="Brown T."/>
            <person name="Elewa A."/>
            <person name="Iarovenko S."/>
            <person name="Subramanian E."/>
            <person name="Araus A.J."/>
            <person name="Petzold A."/>
            <person name="Susuki M."/>
            <person name="Suzuki K.-i.T."/>
            <person name="Hayashi T."/>
            <person name="Toyoda A."/>
            <person name="Oliveira C."/>
            <person name="Osipova E."/>
            <person name="Leigh N.D."/>
            <person name="Simon A."/>
            <person name="Yun M.H."/>
        </authorList>
    </citation>
    <scope>NUCLEOTIDE SEQUENCE</scope>
    <source>
        <strain evidence="2">20211129_DDA</strain>
        <tissue evidence="2">Liver</tissue>
    </source>
</reference>
<keyword evidence="3" id="KW-1185">Reference proteome</keyword>
<organism evidence="2 3">
    <name type="scientific">Pleurodeles waltl</name>
    <name type="common">Iberian ribbed newt</name>
    <dbReference type="NCBI Taxonomy" id="8319"/>
    <lineage>
        <taxon>Eukaryota</taxon>
        <taxon>Metazoa</taxon>
        <taxon>Chordata</taxon>
        <taxon>Craniata</taxon>
        <taxon>Vertebrata</taxon>
        <taxon>Euteleostomi</taxon>
        <taxon>Amphibia</taxon>
        <taxon>Batrachia</taxon>
        <taxon>Caudata</taxon>
        <taxon>Salamandroidea</taxon>
        <taxon>Salamandridae</taxon>
        <taxon>Pleurodelinae</taxon>
        <taxon>Pleurodeles</taxon>
    </lineage>
</organism>